<proteinExistence type="predicted"/>
<dbReference type="Proteomes" id="UP000712600">
    <property type="component" value="Unassembled WGS sequence"/>
</dbReference>
<sequence length="98" mass="10831">MNSDLPTSLVGGRVRPCCLFTDPFSSPVASFGEVSETDSEVKLFHIRKYGKFSLLEVFHFLEGSSNPGTELGVPSNGDLERSLIEDTRVWVLPGGWRK</sequence>
<evidence type="ECO:0000313" key="2">
    <source>
        <dbReference type="Proteomes" id="UP000712600"/>
    </source>
</evidence>
<dbReference type="AlphaFoldDB" id="A0A8S9N018"/>
<organism evidence="1 2">
    <name type="scientific">Brassica cretica</name>
    <name type="common">Mustard</name>
    <dbReference type="NCBI Taxonomy" id="69181"/>
    <lineage>
        <taxon>Eukaryota</taxon>
        <taxon>Viridiplantae</taxon>
        <taxon>Streptophyta</taxon>
        <taxon>Embryophyta</taxon>
        <taxon>Tracheophyta</taxon>
        <taxon>Spermatophyta</taxon>
        <taxon>Magnoliopsida</taxon>
        <taxon>eudicotyledons</taxon>
        <taxon>Gunneridae</taxon>
        <taxon>Pentapetalae</taxon>
        <taxon>rosids</taxon>
        <taxon>malvids</taxon>
        <taxon>Brassicales</taxon>
        <taxon>Brassicaceae</taxon>
        <taxon>Brassiceae</taxon>
        <taxon>Brassica</taxon>
    </lineage>
</organism>
<evidence type="ECO:0000313" key="1">
    <source>
        <dbReference type="EMBL" id="KAF3488761.1"/>
    </source>
</evidence>
<gene>
    <name evidence="1" type="ORF">F2Q69_00053329</name>
</gene>
<protein>
    <submittedName>
        <fullName evidence="1">Uncharacterized protein</fullName>
    </submittedName>
</protein>
<dbReference type="EMBL" id="QGKX02002183">
    <property type="protein sequence ID" value="KAF3488761.1"/>
    <property type="molecule type" value="Genomic_DNA"/>
</dbReference>
<comment type="caution">
    <text evidence="1">The sequence shown here is derived from an EMBL/GenBank/DDBJ whole genome shotgun (WGS) entry which is preliminary data.</text>
</comment>
<name>A0A8S9N018_BRACR</name>
<accession>A0A8S9N018</accession>
<reference evidence="1" key="1">
    <citation type="submission" date="2019-12" db="EMBL/GenBank/DDBJ databases">
        <title>Genome sequencing and annotation of Brassica cretica.</title>
        <authorList>
            <person name="Studholme D.J."/>
            <person name="Sarris P."/>
        </authorList>
    </citation>
    <scope>NUCLEOTIDE SEQUENCE</scope>
    <source>
        <strain evidence="1">PFS-109/04</strain>
        <tissue evidence="1">Leaf</tissue>
    </source>
</reference>